<dbReference type="Proteomes" id="UP000464378">
    <property type="component" value="Chromosome"/>
</dbReference>
<keyword evidence="2" id="KW-1185">Reference proteome</keyword>
<accession>A0A6C2YTL5</accession>
<reference evidence="1" key="1">
    <citation type="submission" date="2019-04" db="EMBL/GenBank/DDBJ databases">
        <authorList>
            <consortium name="Science for Life Laboratories"/>
        </authorList>
    </citation>
    <scope>NUCLEOTIDE SEQUENCE</scope>
    <source>
        <strain evidence="1">MBLW1</strain>
    </source>
</reference>
<gene>
    <name evidence="1" type="ORF">GMBLW1_43770</name>
</gene>
<evidence type="ECO:0000313" key="1">
    <source>
        <dbReference type="EMBL" id="VIP04816.1"/>
    </source>
</evidence>
<protein>
    <submittedName>
        <fullName evidence="1">Uncharacterized protein</fullName>
    </submittedName>
</protein>
<proteinExistence type="predicted"/>
<organism evidence="1">
    <name type="scientific">Tuwongella immobilis</name>
    <dbReference type="NCBI Taxonomy" id="692036"/>
    <lineage>
        <taxon>Bacteria</taxon>
        <taxon>Pseudomonadati</taxon>
        <taxon>Planctomycetota</taxon>
        <taxon>Planctomycetia</taxon>
        <taxon>Gemmatales</taxon>
        <taxon>Gemmataceae</taxon>
        <taxon>Tuwongella</taxon>
    </lineage>
</organism>
<name>A0A6C2YTL5_9BACT</name>
<dbReference type="EMBL" id="LR586016">
    <property type="protein sequence ID" value="VIP04816.1"/>
    <property type="molecule type" value="Genomic_DNA"/>
</dbReference>
<evidence type="ECO:0000313" key="2">
    <source>
        <dbReference type="Proteomes" id="UP000464378"/>
    </source>
</evidence>
<dbReference type="AlphaFoldDB" id="A0A6C2YTL5"/>
<dbReference type="EMBL" id="LR593887">
    <property type="protein sequence ID" value="VTS06992.1"/>
    <property type="molecule type" value="Genomic_DNA"/>
</dbReference>
<dbReference type="InParanoid" id="A0A6C2YTL5"/>
<dbReference type="KEGG" id="tim:GMBLW1_43770"/>
<sequence length="172" mass="17396">MYSMVLVMAMSTAPEAPAFLFKKKKAEAATACCGYVETGCCGYVPTTSCTGCTGSSCCGYVPVTSCTGCTGTSCTGYVVPATSCTGCTGYSCTGCTGCTGEAKAEKKTGPIRRLFAKLKGKKSEEAAPACETCEVVTPVCECAPAVVVEAAPAAAPAKEAMPKAEPKAEPKK</sequence>